<dbReference type="InterPro" id="IPR029055">
    <property type="entry name" value="Ntn_hydrolases_N"/>
</dbReference>
<dbReference type="InterPro" id="IPR029057">
    <property type="entry name" value="PRTase-like"/>
</dbReference>
<keyword evidence="2" id="KW-0315">Glutamine amidotransferase</keyword>
<gene>
    <name evidence="4" type="ORF">C7H61_14355</name>
</gene>
<keyword evidence="1 4" id="KW-0808">Transferase</keyword>
<organism evidence="4 5">
    <name type="scientific">Mesoflavibacter zeaxanthinifaciens subsp. sabulilitoris</name>
    <dbReference type="NCBI Taxonomy" id="1520893"/>
    <lineage>
        <taxon>Bacteria</taxon>
        <taxon>Pseudomonadati</taxon>
        <taxon>Bacteroidota</taxon>
        <taxon>Flavobacteriia</taxon>
        <taxon>Flavobacteriales</taxon>
        <taxon>Flavobacteriaceae</taxon>
        <taxon>Mesoflavibacter</taxon>
    </lineage>
</organism>
<reference evidence="4 5" key="1">
    <citation type="submission" date="2018-03" db="EMBL/GenBank/DDBJ databases">
        <title>Mesoflavibacter sp. HG37 and Mesoflavibacter sp. HG96 sp.nov., two marine bacteria isolated from seawater of Western Pacific Ocean.</title>
        <authorList>
            <person name="Cheng H."/>
            <person name="Wu Y.-H."/>
            <person name="Guo L.-L."/>
            <person name="Xu X.-W."/>
        </authorList>
    </citation>
    <scope>NUCLEOTIDE SEQUENCE [LARGE SCALE GENOMIC DNA]</scope>
    <source>
        <strain evidence="4 5">KCTC 42117</strain>
    </source>
</reference>
<dbReference type="Proteomes" id="UP000238430">
    <property type="component" value="Unassembled WGS sequence"/>
</dbReference>
<dbReference type="EMBL" id="PXOT01000027">
    <property type="protein sequence ID" value="PSG87277.1"/>
    <property type="molecule type" value="Genomic_DNA"/>
</dbReference>
<dbReference type="OrthoDB" id="9801213at2"/>
<dbReference type="RefSeq" id="WP_106680925.1">
    <property type="nucleotide sequence ID" value="NZ_JACHWV010000002.1"/>
</dbReference>
<evidence type="ECO:0000313" key="5">
    <source>
        <dbReference type="Proteomes" id="UP000238430"/>
    </source>
</evidence>
<dbReference type="PROSITE" id="PS51278">
    <property type="entry name" value="GATASE_TYPE_2"/>
    <property type="match status" value="1"/>
</dbReference>
<accession>A0A2T1N6S8</accession>
<dbReference type="InterPro" id="IPR017932">
    <property type="entry name" value="GATase_2_dom"/>
</dbReference>
<dbReference type="PANTHER" id="PTHR11907">
    <property type="entry name" value="AMIDOPHOSPHORIBOSYLTRANSFERASE"/>
    <property type="match status" value="1"/>
</dbReference>
<dbReference type="CDD" id="cd06223">
    <property type="entry name" value="PRTases_typeI"/>
    <property type="match status" value="1"/>
</dbReference>
<proteinExistence type="predicted"/>
<keyword evidence="4" id="KW-0328">Glycosyltransferase</keyword>
<keyword evidence="5" id="KW-1185">Reference proteome</keyword>
<dbReference type="AlphaFoldDB" id="A0A2T1N6S8"/>
<evidence type="ECO:0000313" key="4">
    <source>
        <dbReference type="EMBL" id="PSG87277.1"/>
    </source>
</evidence>
<dbReference type="InterPro" id="IPR000836">
    <property type="entry name" value="PRTase_dom"/>
</dbReference>
<dbReference type="Gene3D" id="3.60.20.10">
    <property type="entry name" value="Glutamine Phosphoribosylpyrophosphate, subunit 1, domain 1"/>
    <property type="match status" value="1"/>
</dbReference>
<comment type="caution">
    <text evidence="4">The sequence shown here is derived from an EMBL/GenBank/DDBJ whole genome shotgun (WGS) entry which is preliminary data.</text>
</comment>
<dbReference type="GO" id="GO:0016757">
    <property type="term" value="F:glycosyltransferase activity"/>
    <property type="evidence" value="ECO:0007669"/>
    <property type="project" value="UniProtKB-KW"/>
</dbReference>
<protein>
    <submittedName>
        <fullName evidence="4">Amidophosphoribosyltransferase</fullName>
    </submittedName>
</protein>
<sequence length="632" mass="72051">MSDALKHECGIAHIRLLKPLEYYKEKYGSAFYGVNKMYLMMEKQHNRGQDGAGFASIKLDTNPGERYISRVRSIQQQPIQDIFGQINSRINQVLTEHPEYQDDVALQKKHVPYIGEVLLGHVRYGTFGKNSVESVHPFLRQNNWMHRNLILAGNFNMTNVKELFQNLVDLGQHPKEYTDTITIMEKIGHFLDDAVSKVYKDLKKEGYSKHECSPLIAERLKVHKILKRAAKNWDGGYAMAGLLGHGDSFVLRDPAGIRPAFYYKDDEVVVVASERPVIQTVFNVEFDDVKELEPGHAIITKTSGDVSIKQILQPLERKSCSFERIYFSRGSDAEIYQERKTLGKLLMPQVLKAIDNDTKNTVFSYIPNTAETSFYGLIDTVEEHLNERKTQDILKGNGNLSKEQVISILEETPRIEKIAIKDVKLRTFITEDSSRDDLVAHVYDVTYGVIKPTDNLVIIDDSIVRGTTLKKSIIKMMDRLHPKKIIVVSSAPQIRYPDCYGIDMANLESLVAFNAALELLKENNNYNLVEEVYKKCKAQVDLADKDVQNFVKEIYDQFTPEQISAKISELLTDSSVNADVEIIFQSVDNLHQACPEHLGDWYFTGNYPTAGGNRVVNRAFINFYEGNKERAY</sequence>
<dbReference type="SUPFAM" id="SSF56235">
    <property type="entry name" value="N-terminal nucleophile aminohydrolases (Ntn hydrolases)"/>
    <property type="match status" value="1"/>
</dbReference>
<evidence type="ECO:0000256" key="1">
    <source>
        <dbReference type="ARBA" id="ARBA00022679"/>
    </source>
</evidence>
<name>A0A2T1N6S8_9FLAO</name>
<feature type="domain" description="Glutamine amidotransferase type-2" evidence="3">
    <location>
        <begin position="9"/>
        <end position="303"/>
    </location>
</feature>
<dbReference type="SUPFAM" id="SSF53271">
    <property type="entry name" value="PRTase-like"/>
    <property type="match status" value="1"/>
</dbReference>
<evidence type="ECO:0000256" key="2">
    <source>
        <dbReference type="ARBA" id="ARBA00022962"/>
    </source>
</evidence>
<evidence type="ECO:0000259" key="3">
    <source>
        <dbReference type="PROSITE" id="PS51278"/>
    </source>
</evidence>